<proteinExistence type="predicted"/>
<evidence type="ECO:0000313" key="2">
    <source>
        <dbReference type="Proteomes" id="UP000076962"/>
    </source>
</evidence>
<dbReference type="EMBL" id="LUTY01002621">
    <property type="protein sequence ID" value="OAD19897.1"/>
    <property type="molecule type" value="Genomic_DNA"/>
</dbReference>
<accession>A0A176RVZ1</accession>
<organism evidence="1 2">
    <name type="scientific">Candidatus Thiomargarita nelsonii</name>
    <dbReference type="NCBI Taxonomy" id="1003181"/>
    <lineage>
        <taxon>Bacteria</taxon>
        <taxon>Pseudomonadati</taxon>
        <taxon>Pseudomonadota</taxon>
        <taxon>Gammaproteobacteria</taxon>
        <taxon>Thiotrichales</taxon>
        <taxon>Thiotrichaceae</taxon>
        <taxon>Thiomargarita</taxon>
    </lineage>
</organism>
<feature type="non-terminal residue" evidence="1">
    <location>
        <position position="65"/>
    </location>
</feature>
<dbReference type="AlphaFoldDB" id="A0A176RVZ1"/>
<sequence length="65" mass="7126">MTQITPSNVKTIPECLIYETIDNKQFFYKGYEQVVVNGVLSVGAGVGAEASLKVIWDNTNEDGDD</sequence>
<dbReference type="Proteomes" id="UP000076962">
    <property type="component" value="Unassembled WGS sequence"/>
</dbReference>
<evidence type="ECO:0000313" key="1">
    <source>
        <dbReference type="EMBL" id="OAD19897.1"/>
    </source>
</evidence>
<comment type="caution">
    <text evidence="1">The sequence shown here is derived from an EMBL/GenBank/DDBJ whole genome shotgun (WGS) entry which is preliminary data.</text>
</comment>
<reference evidence="1 2" key="1">
    <citation type="submission" date="2016-05" db="EMBL/GenBank/DDBJ databases">
        <title>Single-cell genome of chain-forming Candidatus Thiomargarita nelsonii and comparison to other large sulfur-oxidizing bacteria.</title>
        <authorList>
            <person name="Winkel M."/>
            <person name="Salman V."/>
            <person name="Woyke T."/>
            <person name="Schulz-Vogt H."/>
            <person name="Richter M."/>
            <person name="Flood B."/>
            <person name="Bailey J."/>
            <person name="Amann R."/>
            <person name="Mussmann M."/>
        </authorList>
    </citation>
    <scope>NUCLEOTIDE SEQUENCE [LARGE SCALE GENOMIC DNA]</scope>
    <source>
        <strain evidence="1 2">THI036</strain>
    </source>
</reference>
<protein>
    <submittedName>
        <fullName evidence="1">Uncharacterized protein</fullName>
    </submittedName>
</protein>
<keyword evidence="2" id="KW-1185">Reference proteome</keyword>
<gene>
    <name evidence="1" type="ORF">THIOM_004437</name>
</gene>
<name>A0A176RVZ1_9GAMM</name>